<dbReference type="AlphaFoldDB" id="A0A382SBV1"/>
<evidence type="ECO:0000313" key="1">
    <source>
        <dbReference type="EMBL" id="SVD06628.1"/>
    </source>
</evidence>
<feature type="non-terminal residue" evidence="1">
    <location>
        <position position="26"/>
    </location>
</feature>
<accession>A0A382SBV1</accession>
<organism evidence="1">
    <name type="scientific">marine metagenome</name>
    <dbReference type="NCBI Taxonomy" id="408172"/>
    <lineage>
        <taxon>unclassified sequences</taxon>
        <taxon>metagenomes</taxon>
        <taxon>ecological metagenomes</taxon>
    </lineage>
</organism>
<dbReference type="EMBL" id="UINC01127482">
    <property type="protein sequence ID" value="SVD06628.1"/>
    <property type="molecule type" value="Genomic_DNA"/>
</dbReference>
<gene>
    <name evidence="1" type="ORF">METZ01_LOCUS359482</name>
</gene>
<name>A0A382SBV1_9ZZZZ</name>
<protein>
    <submittedName>
        <fullName evidence="1">Uncharacterized protein</fullName>
    </submittedName>
</protein>
<sequence>MSILPIDTGRYGTKEMLDIFREQKKI</sequence>
<reference evidence="1" key="1">
    <citation type="submission" date="2018-05" db="EMBL/GenBank/DDBJ databases">
        <authorList>
            <person name="Lanie J.A."/>
            <person name="Ng W.-L."/>
            <person name="Kazmierczak K.M."/>
            <person name="Andrzejewski T.M."/>
            <person name="Davidsen T.M."/>
            <person name="Wayne K.J."/>
            <person name="Tettelin H."/>
            <person name="Glass J.I."/>
            <person name="Rusch D."/>
            <person name="Podicherti R."/>
            <person name="Tsui H.-C.T."/>
            <person name="Winkler M.E."/>
        </authorList>
    </citation>
    <scope>NUCLEOTIDE SEQUENCE</scope>
</reference>
<proteinExistence type="predicted"/>